<feature type="region of interest" description="Disordered" evidence="1">
    <location>
        <begin position="1"/>
        <end position="94"/>
    </location>
</feature>
<name>A0A8S4G4J3_PLUXY</name>
<proteinExistence type="predicted"/>
<evidence type="ECO:0000313" key="2">
    <source>
        <dbReference type="EMBL" id="CAG9135179.1"/>
    </source>
</evidence>
<evidence type="ECO:0000313" key="3">
    <source>
        <dbReference type="Proteomes" id="UP000653454"/>
    </source>
</evidence>
<comment type="caution">
    <text evidence="2">The sequence shown here is derived from an EMBL/GenBank/DDBJ whole genome shotgun (WGS) entry which is preliminary data.</text>
</comment>
<evidence type="ECO:0000256" key="1">
    <source>
        <dbReference type="SAM" id="MobiDB-lite"/>
    </source>
</evidence>
<dbReference type="Proteomes" id="UP000653454">
    <property type="component" value="Unassembled WGS sequence"/>
</dbReference>
<dbReference type="AlphaFoldDB" id="A0A8S4G4J3"/>
<sequence length="336" mass="37691">MFKSCCARPNKKVNKSKSTTEKMDLLKETSPEKAEQKDAEPVLCKSNGASGDKSSESVPQAAPVQTETDDEKVETSTSLEENLSPIDDTSVEESDIIEKTDEPAEDDNLNMLISRGDLTKKRYSVEFKRPPRLSFKRFSVDCRQDSATLEELERLEVELARTNVDVRPFVRRKSTGILKSTTSSNEVCEASAREECLSDDENVFEESGGVVEGEGPREPPATPVGRDELALRRHRFFSELVCAARAAVEHRVRFDPLGPVVADPETRERVTCAPAGDSRLRAAAAAAARLTLSPHRRTRRPTRVLKPSYLTNRYRHSEKLCQRILQCYYHHSDYCA</sequence>
<accession>A0A8S4G4J3</accession>
<reference evidence="2" key="1">
    <citation type="submission" date="2020-11" db="EMBL/GenBank/DDBJ databases">
        <authorList>
            <person name="Whiteford S."/>
        </authorList>
    </citation>
    <scope>NUCLEOTIDE SEQUENCE</scope>
</reference>
<feature type="compositionally biased region" description="Basic and acidic residues" evidence="1">
    <location>
        <begin position="18"/>
        <end position="40"/>
    </location>
</feature>
<organism evidence="2 3">
    <name type="scientific">Plutella xylostella</name>
    <name type="common">Diamondback moth</name>
    <name type="synonym">Plutella maculipennis</name>
    <dbReference type="NCBI Taxonomy" id="51655"/>
    <lineage>
        <taxon>Eukaryota</taxon>
        <taxon>Metazoa</taxon>
        <taxon>Ecdysozoa</taxon>
        <taxon>Arthropoda</taxon>
        <taxon>Hexapoda</taxon>
        <taxon>Insecta</taxon>
        <taxon>Pterygota</taxon>
        <taxon>Neoptera</taxon>
        <taxon>Endopterygota</taxon>
        <taxon>Lepidoptera</taxon>
        <taxon>Glossata</taxon>
        <taxon>Ditrysia</taxon>
        <taxon>Yponomeutoidea</taxon>
        <taxon>Plutellidae</taxon>
        <taxon>Plutella</taxon>
    </lineage>
</organism>
<keyword evidence="3" id="KW-1185">Reference proteome</keyword>
<dbReference type="EMBL" id="CAJHNJ030000097">
    <property type="protein sequence ID" value="CAG9135179.1"/>
    <property type="molecule type" value="Genomic_DNA"/>
</dbReference>
<gene>
    <name evidence="2" type="ORF">PLXY2_LOCUS13450</name>
</gene>
<protein>
    <submittedName>
        <fullName evidence="2">(diamondback moth) hypothetical protein</fullName>
    </submittedName>
</protein>